<dbReference type="AlphaFoldDB" id="A0A1T4VK68"/>
<dbReference type="PANTHER" id="PTHR30399:SF1">
    <property type="entry name" value="UTP PYROPHOSPHATASE"/>
    <property type="match status" value="1"/>
</dbReference>
<feature type="domain" description="YgjP-like metallopeptidase" evidence="1">
    <location>
        <begin position="74"/>
        <end position="171"/>
    </location>
</feature>
<dbReference type="STRING" id="39495.SAMN02745111_01071"/>
<name>A0A1T4VK68_9FIRM</name>
<protein>
    <recommendedName>
        <fullName evidence="1">YgjP-like metallopeptidase domain-containing protein</fullName>
    </recommendedName>
</protein>
<evidence type="ECO:0000313" key="2">
    <source>
        <dbReference type="EMBL" id="SKA65323.1"/>
    </source>
</evidence>
<dbReference type="CDD" id="cd07344">
    <property type="entry name" value="M48_yhfN_like"/>
    <property type="match status" value="1"/>
</dbReference>
<dbReference type="PANTHER" id="PTHR30399">
    <property type="entry name" value="UNCHARACTERIZED PROTEIN YGJP"/>
    <property type="match status" value="1"/>
</dbReference>
<dbReference type="Gene3D" id="3.30.2010.10">
    <property type="entry name" value="Metalloproteases ('zincins'), catalytic domain"/>
    <property type="match status" value="1"/>
</dbReference>
<proteinExistence type="predicted"/>
<evidence type="ECO:0000259" key="1">
    <source>
        <dbReference type="Pfam" id="PF01863"/>
    </source>
</evidence>
<dbReference type="InterPro" id="IPR053136">
    <property type="entry name" value="UTP_pyrophosphatase-like"/>
</dbReference>
<dbReference type="Pfam" id="PF01863">
    <property type="entry name" value="YgjP-like"/>
    <property type="match status" value="2"/>
</dbReference>
<gene>
    <name evidence="2" type="ORF">SAMN02745111_01071</name>
</gene>
<organism evidence="2 3">
    <name type="scientific">Eubacterium uniforme</name>
    <dbReference type="NCBI Taxonomy" id="39495"/>
    <lineage>
        <taxon>Bacteria</taxon>
        <taxon>Bacillati</taxon>
        <taxon>Bacillota</taxon>
        <taxon>Clostridia</taxon>
        <taxon>Eubacteriales</taxon>
        <taxon>Eubacteriaceae</taxon>
        <taxon>Eubacterium</taxon>
    </lineage>
</organism>
<dbReference type="RefSeq" id="WP_078765947.1">
    <property type="nucleotide sequence ID" value="NZ_FUXZ01000006.1"/>
</dbReference>
<sequence length="181" mass="21557">MEIIKSKRKTIAISVDRNENVIVKAPLRMSNKAINEFIKEHEEWIIKAINRQRKINEEYEKLDRFTYEDINNMASRALEIFPKLVEKYAKNIGVSYGRITIRNQKTRWGSCSAKGNLNFNCLLMEAPDYVRDYVIIHELCHRIHMNHSKEFWSLVRSEMPDYKIAEKWLKTEGKTLMMRAF</sequence>
<accession>A0A1T4VK68</accession>
<dbReference type="InterPro" id="IPR002725">
    <property type="entry name" value="YgjP-like_metallopeptidase"/>
</dbReference>
<reference evidence="2 3" key="1">
    <citation type="submission" date="2017-02" db="EMBL/GenBank/DDBJ databases">
        <authorList>
            <person name="Peterson S.W."/>
        </authorList>
    </citation>
    <scope>NUCLEOTIDE SEQUENCE [LARGE SCALE GENOMIC DNA]</scope>
    <source>
        <strain evidence="2 3">ATCC 35992</strain>
    </source>
</reference>
<evidence type="ECO:0000313" key="3">
    <source>
        <dbReference type="Proteomes" id="UP000190814"/>
    </source>
</evidence>
<dbReference type="Proteomes" id="UP000190814">
    <property type="component" value="Unassembled WGS sequence"/>
</dbReference>
<feature type="domain" description="YgjP-like metallopeptidase" evidence="1">
    <location>
        <begin position="9"/>
        <end position="68"/>
    </location>
</feature>
<dbReference type="EMBL" id="FUXZ01000006">
    <property type="protein sequence ID" value="SKA65323.1"/>
    <property type="molecule type" value="Genomic_DNA"/>
</dbReference>
<dbReference type="OrthoDB" id="9811177at2"/>
<keyword evidence="3" id="KW-1185">Reference proteome</keyword>